<dbReference type="Gene3D" id="1.20.120.520">
    <property type="entry name" value="nmb1532 protein domain like"/>
    <property type="match status" value="1"/>
</dbReference>
<dbReference type="AlphaFoldDB" id="E5AD10"/>
<protein>
    <submittedName>
        <fullName evidence="3">Predicted protein</fullName>
    </submittedName>
</protein>
<dbReference type="VEuPathDB" id="FungiDB:LEMA_P011490.1"/>
<dbReference type="InParanoid" id="E5AD10"/>
<feature type="compositionally biased region" description="Low complexity" evidence="1">
    <location>
        <begin position="236"/>
        <end position="246"/>
    </location>
</feature>
<proteinExistence type="predicted"/>
<sequence>MCELFTRYDMSYVHRCTKAIMDCAVLDEEKRRALLRMSDHQNTPKITPPWFSSSKHQIHQPVSHAPLDMFSPRAFAAPLARAVYRPQTIRISARAASIRGQIAAQSTITDAITKDHRELETYYNEIINNPDDIDHATRYGNQFTWELARHSVAEELLIYPAMEKYMGEKGKAHAENDRKQHHEASQYHCLGLRAILTIIHLGQELAQGVSEHECHGHSHIKEEESDDLPALEKALSSSENRGSSESLAKNFGRTKAFVPSRSHPSAGENPWFEGPMGMLAAPIDHIADIFRKFPNETISPNPSKK</sequence>
<dbReference type="OMA" id="VSEHECH"/>
<reference evidence="4" key="1">
    <citation type="journal article" date="2011" name="Nat. Commun.">
        <title>Effector diversification within compartments of the Leptosphaeria maculans genome affected by Repeat-Induced Point mutations.</title>
        <authorList>
            <person name="Rouxel T."/>
            <person name="Grandaubert J."/>
            <person name="Hane J.K."/>
            <person name="Hoede C."/>
            <person name="van de Wouw A.P."/>
            <person name="Couloux A."/>
            <person name="Dominguez V."/>
            <person name="Anthouard V."/>
            <person name="Bally P."/>
            <person name="Bourras S."/>
            <person name="Cozijnsen A.J."/>
            <person name="Ciuffetti L.M."/>
            <person name="Degrave A."/>
            <person name="Dilmaghani A."/>
            <person name="Duret L."/>
            <person name="Fudal I."/>
            <person name="Goodwin S.B."/>
            <person name="Gout L."/>
            <person name="Glaser N."/>
            <person name="Linglin J."/>
            <person name="Kema G.H.J."/>
            <person name="Lapalu N."/>
            <person name="Lawrence C.B."/>
            <person name="May K."/>
            <person name="Meyer M."/>
            <person name="Ollivier B."/>
            <person name="Poulain J."/>
            <person name="Schoch C.L."/>
            <person name="Simon A."/>
            <person name="Spatafora J.W."/>
            <person name="Stachowiak A."/>
            <person name="Turgeon B.G."/>
            <person name="Tyler B.M."/>
            <person name="Vincent D."/>
            <person name="Weissenbach J."/>
            <person name="Amselem J."/>
            <person name="Quesneville H."/>
            <person name="Oliver R.P."/>
            <person name="Wincker P."/>
            <person name="Balesdent M.-H."/>
            <person name="Howlett B.J."/>
        </authorList>
    </citation>
    <scope>NUCLEOTIDE SEQUENCE [LARGE SCALE GENOMIC DNA]</scope>
    <source>
        <strain evidence="4">JN3 / isolate v23.1.3 / race Av1-4-5-6-7-8</strain>
    </source>
</reference>
<feature type="region of interest" description="Disordered" evidence="1">
    <location>
        <begin position="210"/>
        <end position="270"/>
    </location>
</feature>
<dbReference type="EMBL" id="FP929139">
    <property type="protein sequence ID" value="CBY02362.1"/>
    <property type="molecule type" value="Genomic_DNA"/>
</dbReference>
<keyword evidence="4" id="KW-1185">Reference proteome</keyword>
<dbReference type="OrthoDB" id="9983919at2759"/>
<evidence type="ECO:0000313" key="3">
    <source>
        <dbReference type="EMBL" id="CBY02362.1"/>
    </source>
</evidence>
<organism evidence="3 4">
    <name type="scientific">Leptosphaeria maculans (strain JN3 / isolate v23.1.3 / race Av1-4-5-6-7-8)</name>
    <name type="common">Blackleg fungus</name>
    <name type="synonym">Phoma lingam</name>
    <dbReference type="NCBI Taxonomy" id="985895"/>
    <lineage>
        <taxon>Eukaryota</taxon>
        <taxon>Fungi</taxon>
        <taxon>Dikarya</taxon>
        <taxon>Ascomycota</taxon>
        <taxon>Pezizomycotina</taxon>
        <taxon>Dothideomycetes</taxon>
        <taxon>Pleosporomycetidae</taxon>
        <taxon>Pleosporales</taxon>
        <taxon>Pleosporineae</taxon>
        <taxon>Leptosphaeriaceae</taxon>
        <taxon>Plenodomus</taxon>
        <taxon>Plenodomus lingam/Leptosphaeria maculans species complex</taxon>
    </lineage>
</organism>
<dbReference type="HOGENOM" id="CLU_079417_0_2_1"/>
<evidence type="ECO:0000259" key="2">
    <source>
        <dbReference type="Pfam" id="PF01814"/>
    </source>
</evidence>
<feature type="compositionally biased region" description="Basic and acidic residues" evidence="1">
    <location>
        <begin position="210"/>
        <end position="222"/>
    </location>
</feature>
<dbReference type="Proteomes" id="UP000002668">
    <property type="component" value="Genome"/>
</dbReference>
<accession>E5AD10</accession>
<evidence type="ECO:0000313" key="4">
    <source>
        <dbReference type="Proteomes" id="UP000002668"/>
    </source>
</evidence>
<evidence type="ECO:0000256" key="1">
    <source>
        <dbReference type="SAM" id="MobiDB-lite"/>
    </source>
</evidence>
<dbReference type="InterPro" id="IPR012312">
    <property type="entry name" value="Hemerythrin-like"/>
</dbReference>
<dbReference type="PANTHER" id="PTHR35585:SF1">
    <property type="entry name" value="HHE DOMAIN PROTEIN (AFU_ORTHOLOGUE AFUA_4G00730)"/>
    <property type="match status" value="1"/>
</dbReference>
<dbReference type="PANTHER" id="PTHR35585">
    <property type="entry name" value="HHE DOMAIN PROTEIN (AFU_ORTHOLOGUE AFUA_4G00730)"/>
    <property type="match status" value="1"/>
</dbReference>
<dbReference type="eggNOG" id="ENOG502S054">
    <property type="taxonomic scope" value="Eukaryota"/>
</dbReference>
<feature type="domain" description="Hemerythrin-like" evidence="2">
    <location>
        <begin position="107"/>
        <end position="231"/>
    </location>
</feature>
<dbReference type="Pfam" id="PF01814">
    <property type="entry name" value="Hemerythrin"/>
    <property type="match status" value="1"/>
</dbReference>
<dbReference type="STRING" id="985895.E5AD10"/>
<gene>
    <name evidence="3" type="ORF">LEMA_P011490.1</name>
</gene>
<name>E5AD10_LEPMJ</name>